<organism evidence="4 5">
    <name type="scientific">Noviherbaspirillum saxi</name>
    <dbReference type="NCBI Taxonomy" id="2320863"/>
    <lineage>
        <taxon>Bacteria</taxon>
        <taxon>Pseudomonadati</taxon>
        <taxon>Pseudomonadota</taxon>
        <taxon>Betaproteobacteria</taxon>
        <taxon>Burkholderiales</taxon>
        <taxon>Oxalobacteraceae</taxon>
        <taxon>Noviherbaspirillum</taxon>
    </lineage>
</organism>
<evidence type="ECO:0000256" key="2">
    <source>
        <dbReference type="ARBA" id="ARBA00023002"/>
    </source>
</evidence>
<dbReference type="CDD" id="cd05289">
    <property type="entry name" value="MDR_like_2"/>
    <property type="match status" value="1"/>
</dbReference>
<name>A0A3A3FHC7_9BURK</name>
<dbReference type="InterPro" id="IPR011032">
    <property type="entry name" value="GroES-like_sf"/>
</dbReference>
<sequence length="327" mass="34308">MRAIVIHRFGGPEELQMAEVPSPEPGAGEVLIRVMFAGVNPADWKCREGRLQHYFNCQFPFIVGFDAAGVVERVGKSITEYAVGDTVLTSSNQGRGDWGSYAEYVKSSTATVAPLPKGIDFAQGATIPTAGATAWGAVHDVGALKAGQKVLINGGSSSVGIFAIQLAKAAGCEVTATCGPANQDFVKSLGADHVINYRSEDVLREAVAWAPEGVDLLVDVVGLGSLPADSTRVIRPGGALVSIETLIQDIAGFDAALAKSRNVRLLSNMAVAARIPEHLRGVVDAIAQGKVKTPPYEILPLEQAGEAHRRVAAGHVRGKLLLRVGAE</sequence>
<dbReference type="SUPFAM" id="SSF50129">
    <property type="entry name" value="GroES-like"/>
    <property type="match status" value="1"/>
</dbReference>
<dbReference type="InterPro" id="IPR020843">
    <property type="entry name" value="ER"/>
</dbReference>
<feature type="domain" description="Enoyl reductase (ER)" evidence="3">
    <location>
        <begin position="10"/>
        <end position="322"/>
    </location>
</feature>
<dbReference type="RefSeq" id="WP_119772520.1">
    <property type="nucleotide sequence ID" value="NZ_QYUO01000003.1"/>
</dbReference>
<reference evidence="5" key="1">
    <citation type="submission" date="2018-09" db="EMBL/GenBank/DDBJ databases">
        <authorList>
            <person name="Zhu H."/>
        </authorList>
    </citation>
    <scope>NUCLEOTIDE SEQUENCE [LARGE SCALE GENOMIC DNA]</scope>
    <source>
        <strain evidence="5">K1R23-30</strain>
    </source>
</reference>
<evidence type="ECO:0000313" key="5">
    <source>
        <dbReference type="Proteomes" id="UP000265955"/>
    </source>
</evidence>
<dbReference type="SUPFAM" id="SSF51735">
    <property type="entry name" value="NAD(P)-binding Rossmann-fold domains"/>
    <property type="match status" value="1"/>
</dbReference>
<keyword evidence="1" id="KW-0521">NADP</keyword>
<proteinExistence type="predicted"/>
<dbReference type="PANTHER" id="PTHR48106:SF7">
    <property type="entry name" value="DEHYDROGENASE, ZINC-CONTAINING, PUTATIVE (AFU_ORTHOLOGUE AFUA_5G10220)-RELATED"/>
    <property type="match status" value="1"/>
</dbReference>
<dbReference type="GO" id="GO:0035925">
    <property type="term" value="F:mRNA 3'-UTR AU-rich region binding"/>
    <property type="evidence" value="ECO:0007669"/>
    <property type="project" value="TreeGrafter"/>
</dbReference>
<dbReference type="InterPro" id="IPR013154">
    <property type="entry name" value="ADH-like_N"/>
</dbReference>
<dbReference type="Pfam" id="PF08240">
    <property type="entry name" value="ADH_N"/>
    <property type="match status" value="1"/>
</dbReference>
<dbReference type="Gene3D" id="3.40.50.720">
    <property type="entry name" value="NAD(P)-binding Rossmann-like Domain"/>
    <property type="match status" value="1"/>
</dbReference>
<evidence type="ECO:0000313" key="4">
    <source>
        <dbReference type="EMBL" id="RJF92570.1"/>
    </source>
</evidence>
<dbReference type="GO" id="GO:0005829">
    <property type="term" value="C:cytosol"/>
    <property type="evidence" value="ECO:0007669"/>
    <property type="project" value="TreeGrafter"/>
</dbReference>
<keyword evidence="5" id="KW-1185">Reference proteome</keyword>
<dbReference type="Proteomes" id="UP000265955">
    <property type="component" value="Unassembled WGS sequence"/>
</dbReference>
<dbReference type="PANTHER" id="PTHR48106">
    <property type="entry name" value="QUINONE OXIDOREDUCTASE PIG3-RELATED"/>
    <property type="match status" value="1"/>
</dbReference>
<protein>
    <submittedName>
        <fullName evidence="4">NADP-dependent oxidoreductase</fullName>
    </submittedName>
</protein>
<dbReference type="AlphaFoldDB" id="A0A3A3FHC7"/>
<comment type="caution">
    <text evidence="4">The sequence shown here is derived from an EMBL/GenBank/DDBJ whole genome shotgun (WGS) entry which is preliminary data.</text>
</comment>
<accession>A0A3A3FHC7</accession>
<dbReference type="SMART" id="SM00829">
    <property type="entry name" value="PKS_ER"/>
    <property type="match status" value="1"/>
</dbReference>
<dbReference type="GO" id="GO:0070402">
    <property type="term" value="F:NADPH binding"/>
    <property type="evidence" value="ECO:0007669"/>
    <property type="project" value="TreeGrafter"/>
</dbReference>
<evidence type="ECO:0000259" key="3">
    <source>
        <dbReference type="SMART" id="SM00829"/>
    </source>
</evidence>
<keyword evidence="2" id="KW-0560">Oxidoreductase</keyword>
<dbReference type="GO" id="GO:0003960">
    <property type="term" value="F:quinone reductase (NADPH) activity"/>
    <property type="evidence" value="ECO:0007669"/>
    <property type="project" value="TreeGrafter"/>
</dbReference>
<dbReference type="Gene3D" id="3.90.180.10">
    <property type="entry name" value="Medium-chain alcohol dehydrogenases, catalytic domain"/>
    <property type="match status" value="1"/>
</dbReference>
<dbReference type="InterPro" id="IPR036291">
    <property type="entry name" value="NAD(P)-bd_dom_sf"/>
</dbReference>
<dbReference type="EMBL" id="QYUO01000003">
    <property type="protein sequence ID" value="RJF92570.1"/>
    <property type="molecule type" value="Genomic_DNA"/>
</dbReference>
<dbReference type="Pfam" id="PF13602">
    <property type="entry name" value="ADH_zinc_N_2"/>
    <property type="match status" value="1"/>
</dbReference>
<dbReference type="OrthoDB" id="9787435at2"/>
<evidence type="ECO:0000256" key="1">
    <source>
        <dbReference type="ARBA" id="ARBA00022857"/>
    </source>
</evidence>
<gene>
    <name evidence="4" type="ORF">D3871_28670</name>
</gene>